<evidence type="ECO:0000313" key="4">
    <source>
        <dbReference type="Proteomes" id="UP000034656"/>
    </source>
</evidence>
<evidence type="ECO:0000313" key="3">
    <source>
        <dbReference type="EMBL" id="KKR20726.1"/>
    </source>
</evidence>
<feature type="region of interest" description="Disordered" evidence="1">
    <location>
        <begin position="61"/>
        <end position="95"/>
    </location>
</feature>
<protein>
    <recommendedName>
        <fullName evidence="5">Secreted protein</fullName>
    </recommendedName>
</protein>
<gene>
    <name evidence="3" type="ORF">UT51_C0002G0161</name>
</gene>
<evidence type="ECO:0000256" key="2">
    <source>
        <dbReference type="SAM" id="SignalP"/>
    </source>
</evidence>
<dbReference type="EMBL" id="LBXB01000002">
    <property type="protein sequence ID" value="KKR20726.1"/>
    <property type="molecule type" value="Genomic_DNA"/>
</dbReference>
<evidence type="ECO:0000256" key="1">
    <source>
        <dbReference type="SAM" id="MobiDB-lite"/>
    </source>
</evidence>
<organism evidence="3 4">
    <name type="scientific">Candidatus Nomurabacteria bacterium GW2011_GWC2_39_41</name>
    <dbReference type="NCBI Taxonomy" id="1618754"/>
    <lineage>
        <taxon>Bacteria</taxon>
        <taxon>Candidatus Nomuraibacteriota</taxon>
    </lineage>
</organism>
<proteinExistence type="predicted"/>
<feature type="signal peptide" evidence="2">
    <location>
        <begin position="1"/>
        <end position="21"/>
    </location>
</feature>
<dbReference type="Proteomes" id="UP000034656">
    <property type="component" value="Unassembled WGS sequence"/>
</dbReference>
<sequence>MKRYSLCLLLIVFLTPSIAFASWWNPFSWFKKQVVQPPVVQVSVPTTNSVNDKKVEKEKVVLKKEKQDTKSTSKQITPTKPTTLTTPSSSAGGGASPGVMVGPCPIVGPCTAPPVIIDNSTSSQVLPVNAGCDSGNKFSSITGKSCNDTILVIPSITPITPPAIITRKRQTPTPTPTPPLTYKELHCPKITMIKDSLGNVGNYPFQGFGIRGGFAKGTVNSITLEITATDPQGLPVYFTHDTPADWSSESGWKVFSLENTFTLDVSNSSTGVHIVTIGIDNQDDFNCVQPGDVDARRQLEYSVYLIP</sequence>
<dbReference type="AlphaFoldDB" id="A0A837HUV0"/>
<evidence type="ECO:0008006" key="5">
    <source>
        <dbReference type="Google" id="ProtNLM"/>
    </source>
</evidence>
<feature type="chain" id="PRO_5032289392" description="Secreted protein" evidence="2">
    <location>
        <begin position="22"/>
        <end position="307"/>
    </location>
</feature>
<reference evidence="3 4" key="1">
    <citation type="journal article" date="2015" name="Nature">
        <title>rRNA introns, odd ribosomes, and small enigmatic genomes across a large radiation of phyla.</title>
        <authorList>
            <person name="Brown C.T."/>
            <person name="Hug L.A."/>
            <person name="Thomas B.C."/>
            <person name="Sharon I."/>
            <person name="Castelle C.J."/>
            <person name="Singh A."/>
            <person name="Wilkins M.J."/>
            <person name="Williams K.H."/>
            <person name="Banfield J.F."/>
        </authorList>
    </citation>
    <scope>NUCLEOTIDE SEQUENCE [LARGE SCALE GENOMIC DNA]</scope>
</reference>
<feature type="compositionally biased region" description="Low complexity" evidence="1">
    <location>
        <begin position="77"/>
        <end position="90"/>
    </location>
</feature>
<keyword evidence="2" id="KW-0732">Signal</keyword>
<feature type="compositionally biased region" description="Basic and acidic residues" evidence="1">
    <location>
        <begin position="61"/>
        <end position="71"/>
    </location>
</feature>
<name>A0A837HUV0_9BACT</name>
<accession>A0A837HUV0</accession>
<comment type="caution">
    <text evidence="3">The sequence shown here is derived from an EMBL/GenBank/DDBJ whole genome shotgun (WGS) entry which is preliminary data.</text>
</comment>